<name>A0ABY4JDB4_9BACT</name>
<proteinExistence type="predicted"/>
<evidence type="ECO:0000256" key="1">
    <source>
        <dbReference type="SAM" id="SignalP"/>
    </source>
</evidence>
<dbReference type="NCBIfam" id="TIGR04183">
    <property type="entry name" value="Por_Secre_tail"/>
    <property type="match status" value="1"/>
</dbReference>
<dbReference type="EMBL" id="CP095848">
    <property type="protein sequence ID" value="UPL49932.1"/>
    <property type="molecule type" value="Genomic_DNA"/>
</dbReference>
<feature type="signal peptide" evidence="1">
    <location>
        <begin position="1"/>
        <end position="28"/>
    </location>
</feature>
<keyword evidence="1" id="KW-0732">Signal</keyword>
<feature type="domain" description="Secretion system C-terminal sorting" evidence="2">
    <location>
        <begin position="268"/>
        <end position="336"/>
    </location>
</feature>
<accession>A0ABY4JDB4</accession>
<dbReference type="InterPro" id="IPR026444">
    <property type="entry name" value="Secre_tail"/>
</dbReference>
<dbReference type="Pfam" id="PF18962">
    <property type="entry name" value="Por_Secre_tail"/>
    <property type="match status" value="1"/>
</dbReference>
<dbReference type="SUPFAM" id="SSF49478">
    <property type="entry name" value="Cna protein B-type domain"/>
    <property type="match status" value="1"/>
</dbReference>
<sequence>MAHPYSFGFFMRGLLGLTLSASAVSASAQNTPTGPTPVSVTAGAVYSQNFDGMGATGTAYPAGWAGLRYGRGATNTTAVINEALTPTVLADGSTAGAVYNAGPNAGTDRALGTLGSGSTIPAFGAAFINNTGATVTQVNIAARLEQWRAGSNNTANETVVFEYSLNATNLESGTTSTWTPVTALDLVELATTTTTAAPSDGNAAANNRAISGSITNLNWPVNTTMWIRWRDNDDAGSDALLAVDNFALSTGTTTLSSRKASGAGNVAVFPNPTSEVVTIQVAGRAEKAAVTVSDLTGRVVLRGTAAADGTFSLRPLQAGNYILLVQNGDTFTTHKVTKQ</sequence>
<dbReference type="Proteomes" id="UP000829647">
    <property type="component" value="Chromosome"/>
</dbReference>
<feature type="chain" id="PRO_5045621718" evidence="1">
    <location>
        <begin position="29"/>
        <end position="339"/>
    </location>
</feature>
<organism evidence="3 4">
    <name type="scientific">Hymenobacter sublimis</name>
    <dbReference type="NCBI Taxonomy" id="2933777"/>
    <lineage>
        <taxon>Bacteria</taxon>
        <taxon>Pseudomonadati</taxon>
        <taxon>Bacteroidota</taxon>
        <taxon>Cytophagia</taxon>
        <taxon>Cytophagales</taxon>
        <taxon>Hymenobacteraceae</taxon>
        <taxon>Hymenobacter</taxon>
    </lineage>
</organism>
<evidence type="ECO:0000313" key="3">
    <source>
        <dbReference type="EMBL" id="UPL49932.1"/>
    </source>
</evidence>
<dbReference type="RefSeq" id="WP_247976026.1">
    <property type="nucleotide sequence ID" value="NZ_CP095848.1"/>
</dbReference>
<reference evidence="3 4" key="1">
    <citation type="submission" date="2022-04" db="EMBL/GenBank/DDBJ databases">
        <title>Hymenobacter sp. isolated from the air.</title>
        <authorList>
            <person name="Won M."/>
            <person name="Lee C.-M."/>
            <person name="Woen H.-Y."/>
            <person name="Kwon S.-W."/>
        </authorList>
    </citation>
    <scope>NUCLEOTIDE SEQUENCE [LARGE SCALE GENOMIC DNA]</scope>
    <source>
        <strain evidence="4">5516 S-25</strain>
    </source>
</reference>
<evidence type="ECO:0000313" key="4">
    <source>
        <dbReference type="Proteomes" id="UP000829647"/>
    </source>
</evidence>
<keyword evidence="4" id="KW-1185">Reference proteome</keyword>
<protein>
    <submittedName>
        <fullName evidence="3">T9SS type A sorting domain-containing protein</fullName>
    </submittedName>
</protein>
<gene>
    <name evidence="3" type="ORF">MWH26_03235</name>
</gene>
<evidence type="ECO:0000259" key="2">
    <source>
        <dbReference type="Pfam" id="PF18962"/>
    </source>
</evidence>